<evidence type="ECO:0000313" key="7">
    <source>
        <dbReference type="Proteomes" id="UP001373159"/>
    </source>
</evidence>
<dbReference type="CDD" id="cd00383">
    <property type="entry name" value="trans_reg_C"/>
    <property type="match status" value="1"/>
</dbReference>
<evidence type="ECO:0000259" key="4">
    <source>
        <dbReference type="PROSITE" id="PS50110"/>
    </source>
</evidence>
<keyword evidence="7" id="KW-1185">Reference proteome</keyword>
<dbReference type="SMART" id="SM00862">
    <property type="entry name" value="Trans_reg_C"/>
    <property type="match status" value="1"/>
</dbReference>
<evidence type="ECO:0000256" key="3">
    <source>
        <dbReference type="PROSITE-ProRule" id="PRU01091"/>
    </source>
</evidence>
<feature type="modified residue" description="4-aspartylphosphate" evidence="2">
    <location>
        <position position="57"/>
    </location>
</feature>
<dbReference type="SMART" id="SM00448">
    <property type="entry name" value="REC"/>
    <property type="match status" value="1"/>
</dbReference>
<dbReference type="EMBL" id="JBANBB010000001">
    <property type="protein sequence ID" value="MEK0306441.1"/>
    <property type="molecule type" value="Genomic_DNA"/>
</dbReference>
<dbReference type="SUPFAM" id="SSF46894">
    <property type="entry name" value="C-terminal effector domain of the bipartite response regulators"/>
    <property type="match status" value="1"/>
</dbReference>
<dbReference type="InterPro" id="IPR039420">
    <property type="entry name" value="WalR-like"/>
</dbReference>
<dbReference type="InterPro" id="IPR001789">
    <property type="entry name" value="Sig_transdc_resp-reg_receiver"/>
</dbReference>
<dbReference type="PROSITE" id="PS51755">
    <property type="entry name" value="OMPR_PHOB"/>
    <property type="match status" value="1"/>
</dbReference>
<dbReference type="Gene3D" id="1.10.10.10">
    <property type="entry name" value="Winged helix-like DNA-binding domain superfamily/Winged helix DNA-binding domain"/>
    <property type="match status" value="1"/>
</dbReference>
<organism evidence="6 7">
    <name type="scientific">Bifidobacterium favimelis</name>
    <dbReference type="NCBI Taxonomy" id="3122979"/>
    <lineage>
        <taxon>Bacteria</taxon>
        <taxon>Bacillati</taxon>
        <taxon>Actinomycetota</taxon>
        <taxon>Actinomycetes</taxon>
        <taxon>Bifidobacteriales</taxon>
        <taxon>Bifidobacteriaceae</taxon>
        <taxon>Bifidobacterium</taxon>
    </lineage>
</organism>
<dbReference type="Gene3D" id="6.10.250.690">
    <property type="match status" value="1"/>
</dbReference>
<dbReference type="InterPro" id="IPR016032">
    <property type="entry name" value="Sig_transdc_resp-reg_C-effctor"/>
</dbReference>
<dbReference type="InterPro" id="IPR011006">
    <property type="entry name" value="CheY-like_superfamily"/>
</dbReference>
<feature type="domain" description="Response regulatory" evidence="4">
    <location>
        <begin position="8"/>
        <end position="122"/>
    </location>
</feature>
<dbReference type="Gene3D" id="3.40.50.2300">
    <property type="match status" value="1"/>
</dbReference>
<feature type="DNA-binding region" description="OmpR/PhoB-type" evidence="3">
    <location>
        <begin position="133"/>
        <end position="241"/>
    </location>
</feature>
<dbReference type="PANTHER" id="PTHR48111:SF28">
    <property type="entry name" value="TRANSCRIPTIONAL REGULATORY PROTEIN TCRX-RELATED"/>
    <property type="match status" value="1"/>
</dbReference>
<dbReference type="RefSeq" id="WP_340468960.1">
    <property type="nucleotide sequence ID" value="NZ_JBANBB010000001.1"/>
</dbReference>
<dbReference type="Pfam" id="PF00072">
    <property type="entry name" value="Response_reg"/>
    <property type="match status" value="1"/>
</dbReference>
<dbReference type="InterPro" id="IPR036388">
    <property type="entry name" value="WH-like_DNA-bd_sf"/>
</dbReference>
<keyword evidence="2" id="KW-0597">Phosphoprotein</keyword>
<evidence type="ECO:0000256" key="2">
    <source>
        <dbReference type="PROSITE-ProRule" id="PRU00169"/>
    </source>
</evidence>
<evidence type="ECO:0000259" key="5">
    <source>
        <dbReference type="PROSITE" id="PS51755"/>
    </source>
</evidence>
<gene>
    <name evidence="6" type="ORF">V8P97_03015</name>
</gene>
<dbReference type="PROSITE" id="PS50110">
    <property type="entry name" value="RESPONSE_REGULATORY"/>
    <property type="match status" value="1"/>
</dbReference>
<comment type="caution">
    <text evidence="6">The sequence shown here is derived from an EMBL/GenBank/DDBJ whole genome shotgun (WGS) entry which is preliminary data.</text>
</comment>
<accession>A0ABU8ZNW5</accession>
<dbReference type="SUPFAM" id="SSF52172">
    <property type="entry name" value="CheY-like"/>
    <property type="match status" value="1"/>
</dbReference>
<dbReference type="PANTHER" id="PTHR48111">
    <property type="entry name" value="REGULATOR OF RPOS"/>
    <property type="match status" value="1"/>
</dbReference>
<reference evidence="6 7" key="1">
    <citation type="submission" date="2024-02" db="EMBL/GenBank/DDBJ databases">
        <title>Bifidobacterium honeyensis sp. nov., isolated from the comb honey.</title>
        <authorList>
            <person name="Liu W."/>
            <person name="Li Y."/>
        </authorList>
    </citation>
    <scope>NUCLEOTIDE SEQUENCE [LARGE SCALE GENOMIC DNA]</scope>
    <source>
        <strain evidence="6 7">IMAU50988</strain>
    </source>
</reference>
<sequence length="250" mass="27732">MSKPSEASLVVVDDEPSIRDLLVASLHFAGFEVATAATGTEAIQVIEKTQPDLIVLDVMLPDIDGFTVTSRIRQEGIDSPVLFLTARDDTQDKVMGLTVGGDDYVTKPFSLEEVVARIRAILRRTREQSDEDDPIIRVGDLEINEDSHDVTRAGQPIDLSPTEYKLLRYLMDNEGRVLSKSQILDHVWQYDWGGDAAIVESYISYLRKKVDGIEVTGEDGSRHKVPPLIETKRGIGYMIREPKPVPGQGA</sequence>
<name>A0ABU8ZNW5_9BIFI</name>
<keyword evidence="1 3" id="KW-0238">DNA-binding</keyword>
<evidence type="ECO:0000256" key="1">
    <source>
        <dbReference type="ARBA" id="ARBA00023125"/>
    </source>
</evidence>
<proteinExistence type="predicted"/>
<evidence type="ECO:0000313" key="6">
    <source>
        <dbReference type="EMBL" id="MEK0306441.1"/>
    </source>
</evidence>
<dbReference type="Proteomes" id="UP001373159">
    <property type="component" value="Unassembled WGS sequence"/>
</dbReference>
<feature type="domain" description="OmpR/PhoB-type" evidence="5">
    <location>
        <begin position="133"/>
        <end position="241"/>
    </location>
</feature>
<dbReference type="Pfam" id="PF00486">
    <property type="entry name" value="Trans_reg_C"/>
    <property type="match status" value="1"/>
</dbReference>
<protein>
    <submittedName>
        <fullName evidence="6">Response regulator transcription factor</fullName>
    </submittedName>
</protein>
<dbReference type="InterPro" id="IPR001867">
    <property type="entry name" value="OmpR/PhoB-type_DNA-bd"/>
</dbReference>